<dbReference type="EMBL" id="LZLG01000020">
    <property type="protein sequence ID" value="OBJ63875.1"/>
    <property type="molecule type" value="Genomic_DNA"/>
</dbReference>
<evidence type="ECO:0000313" key="2">
    <source>
        <dbReference type="Proteomes" id="UP000093894"/>
    </source>
</evidence>
<comment type="caution">
    <text evidence="1">The sequence shown here is derived from an EMBL/GenBank/DDBJ whole genome shotgun (WGS) entry which is preliminary data.</text>
</comment>
<name>A0A853M4P7_9MYCO</name>
<reference evidence="1 2" key="1">
    <citation type="submission" date="2016-06" db="EMBL/GenBank/DDBJ databases">
        <authorList>
            <person name="Sutton G."/>
            <person name="Brinkac L."/>
            <person name="Sanka R."/>
            <person name="Adams M."/>
            <person name="Lau E."/>
            <person name="Garcia-Basteiro A."/>
            <person name="Lopez-Varela E."/>
            <person name="Palencia S."/>
        </authorList>
    </citation>
    <scope>NUCLEOTIDE SEQUENCE [LARGE SCALE GENOMIC DNA]</scope>
    <source>
        <strain evidence="1 2">1164983.0</strain>
    </source>
</reference>
<dbReference type="Proteomes" id="UP000093894">
    <property type="component" value="Unassembled WGS sequence"/>
</dbReference>
<protein>
    <submittedName>
        <fullName evidence="1">Uncharacterized protein</fullName>
    </submittedName>
</protein>
<gene>
    <name evidence="1" type="ORF">A5628_22000</name>
</gene>
<dbReference type="AlphaFoldDB" id="A0A853M4P7"/>
<sequence>MVEWLAFVVSLLALGVSAAAYRSGIPRLTVKAKGPVMLVDAERSDLETAIIVTVVNDGGQIAYINRVSLHGGGLVGKLSRGEQQRIEIGPRGDKRTWIFDYNDLRDQLAEQARTEFRDPKAPVLIQATVETGTKVMRTNAIQVNPPGVAEAHQTKKDRWRRRYQSWRRPYPMILGGIALRDESAPDLPHVMISNSDRGVIRRGKLVLVVEHEDGSRARVASVAPVRTPSVWGRRSRSVEVPFLDESMVTAGETYSWVFQYKDALRWGQPAHAFTSSEARATQARYAEEKRLRNTPNAN</sequence>
<evidence type="ECO:0000313" key="1">
    <source>
        <dbReference type="EMBL" id="OBJ63875.1"/>
    </source>
</evidence>
<proteinExistence type="predicted"/>
<dbReference type="RefSeq" id="WP_065054932.1">
    <property type="nucleotide sequence ID" value="NZ_LZKW01000231.1"/>
</dbReference>
<accession>A0A853M4P7</accession>
<organism evidence="1 2">
    <name type="scientific">Mycobacterium colombiense</name>
    <dbReference type="NCBI Taxonomy" id="339268"/>
    <lineage>
        <taxon>Bacteria</taxon>
        <taxon>Bacillati</taxon>
        <taxon>Actinomycetota</taxon>
        <taxon>Actinomycetes</taxon>
        <taxon>Mycobacteriales</taxon>
        <taxon>Mycobacteriaceae</taxon>
        <taxon>Mycobacterium</taxon>
        <taxon>Mycobacterium avium complex (MAC)</taxon>
    </lineage>
</organism>